<evidence type="ECO:0000259" key="2">
    <source>
        <dbReference type="Pfam" id="PF01494"/>
    </source>
</evidence>
<keyword evidence="3" id="KW-0503">Monooxygenase</keyword>
<proteinExistence type="predicted"/>
<evidence type="ECO:0000313" key="4">
    <source>
        <dbReference type="Proteomes" id="UP000805614"/>
    </source>
</evidence>
<evidence type="ECO:0000256" key="1">
    <source>
        <dbReference type="SAM" id="MobiDB-lite"/>
    </source>
</evidence>
<dbReference type="GO" id="GO:0004497">
    <property type="term" value="F:monooxygenase activity"/>
    <property type="evidence" value="ECO:0007669"/>
    <property type="project" value="UniProtKB-KW"/>
</dbReference>
<name>A0ABR7LNT3_9ACTN</name>
<comment type="caution">
    <text evidence="3">The sequence shown here is derived from an EMBL/GenBank/DDBJ whole genome shotgun (WGS) entry which is preliminary data.</text>
</comment>
<feature type="region of interest" description="Disordered" evidence="1">
    <location>
        <begin position="442"/>
        <end position="461"/>
    </location>
</feature>
<dbReference type="InterPro" id="IPR036188">
    <property type="entry name" value="FAD/NAD-bd_sf"/>
</dbReference>
<dbReference type="PANTHER" id="PTHR43422:SF3">
    <property type="entry name" value="THIAMINE THIAZOLE SYNTHASE"/>
    <property type="match status" value="1"/>
</dbReference>
<dbReference type="SUPFAM" id="SSF51905">
    <property type="entry name" value="FAD/NAD(P)-binding domain"/>
    <property type="match status" value="1"/>
</dbReference>
<dbReference type="EMBL" id="JABVEC010000006">
    <property type="protein sequence ID" value="MBC6466048.1"/>
    <property type="molecule type" value="Genomic_DNA"/>
</dbReference>
<dbReference type="Proteomes" id="UP000805614">
    <property type="component" value="Unassembled WGS sequence"/>
</dbReference>
<keyword evidence="3" id="KW-0560">Oxidoreductase</keyword>
<sequence>MPESRDHAVVVGASLAGLLAARVLSRHFGRVTIVERDHLPGTPDVRPGIPQGHHLHILWTRGLELIEGLFPGFEEEMRAAGAPMLRAPQDALWLTAAGWRRRFAVTRLLTFGRGLLDWTLLGRLAGDVELMTGYEVTGLVPRGRGVAGVIARERGEPGAGEPLRADFVVDASGRSARTPGWLAELGYPAPRETVVDPLLGYASRHYAIPEGFAAGWKALYLQADPPATRRTGGLFPMQGGRWMCSLSGAGRDYAPTGEEAFLDFAKNLRSPLLYEAIRDAEPLTPIVGFRHTANRRRHYDRLPAWPDGFVVMGDALCTFDPIYGQGMSVAALQAVALDGWLRGHADTRRFQRTAARVASGAWLIATGEDLRYAETEGPPIRLRTRIVNRYVSRVVGAANVDRRVCAQLLDVLALRSRPASLFLPPVLLRVMTADRSAAPLEEDLVSGAEPGPPAGGAASGH</sequence>
<dbReference type="PANTHER" id="PTHR43422">
    <property type="entry name" value="THIAMINE THIAZOLE SYNTHASE"/>
    <property type="match status" value="1"/>
</dbReference>
<accession>A0ABR7LNT3</accession>
<evidence type="ECO:0000313" key="3">
    <source>
        <dbReference type="EMBL" id="MBC6466048.1"/>
    </source>
</evidence>
<organism evidence="3 4">
    <name type="scientific">Actinomadura alba</name>
    <dbReference type="NCBI Taxonomy" id="406431"/>
    <lineage>
        <taxon>Bacteria</taxon>
        <taxon>Bacillati</taxon>
        <taxon>Actinomycetota</taxon>
        <taxon>Actinomycetes</taxon>
        <taxon>Streptosporangiales</taxon>
        <taxon>Thermomonosporaceae</taxon>
        <taxon>Actinomadura</taxon>
    </lineage>
</organism>
<keyword evidence="4" id="KW-1185">Reference proteome</keyword>
<gene>
    <name evidence="3" type="ORF">HKK74_11130</name>
</gene>
<dbReference type="RefSeq" id="WP_187243050.1">
    <property type="nucleotide sequence ID" value="NZ_BAAAOK010000028.1"/>
</dbReference>
<dbReference type="Pfam" id="PF01494">
    <property type="entry name" value="FAD_binding_3"/>
    <property type="match status" value="1"/>
</dbReference>
<dbReference type="InterPro" id="IPR002938">
    <property type="entry name" value="FAD-bd"/>
</dbReference>
<protein>
    <submittedName>
        <fullName evidence="3">FAD-dependent monooxygenase</fullName>
    </submittedName>
</protein>
<dbReference type="Gene3D" id="3.50.50.60">
    <property type="entry name" value="FAD/NAD(P)-binding domain"/>
    <property type="match status" value="1"/>
</dbReference>
<reference evidence="3 4" key="1">
    <citation type="submission" date="2020-06" db="EMBL/GenBank/DDBJ databases">
        <title>Actinomadura xiongansis sp. nov., isolated from soil of Baiyangdian.</title>
        <authorList>
            <person name="Zhang X."/>
        </authorList>
    </citation>
    <scope>NUCLEOTIDE SEQUENCE [LARGE SCALE GENOMIC DNA]</scope>
    <source>
        <strain evidence="3 4">HBUM206468</strain>
    </source>
</reference>
<feature type="domain" description="FAD-binding" evidence="2">
    <location>
        <begin position="8"/>
        <end position="337"/>
    </location>
</feature>